<evidence type="ECO:0000256" key="3">
    <source>
        <dbReference type="ARBA" id="ARBA00022475"/>
    </source>
</evidence>
<dbReference type="InterPro" id="IPR008112">
    <property type="entry name" value="Relaxin_rcpt"/>
</dbReference>
<dbReference type="Pfam" id="PF00001">
    <property type="entry name" value="7tm_1"/>
    <property type="match status" value="1"/>
</dbReference>
<dbReference type="SUPFAM" id="SSF81321">
    <property type="entry name" value="Family A G protein-coupled receptor-like"/>
    <property type="match status" value="1"/>
</dbReference>
<feature type="signal peptide" evidence="15">
    <location>
        <begin position="1"/>
        <end position="22"/>
    </location>
</feature>
<dbReference type="InterPro" id="IPR001611">
    <property type="entry name" value="Leu-rich_rpt"/>
</dbReference>
<dbReference type="PRINTS" id="PR01739">
    <property type="entry name" value="RELAXINR"/>
</dbReference>
<feature type="transmembrane region" description="Helical" evidence="14">
    <location>
        <begin position="303"/>
        <end position="324"/>
    </location>
</feature>
<keyword evidence="11" id="KW-0325">Glycoprotein</keyword>
<evidence type="ECO:0000256" key="4">
    <source>
        <dbReference type="ARBA" id="ARBA00022614"/>
    </source>
</evidence>
<evidence type="ECO:0000313" key="18">
    <source>
        <dbReference type="RefSeq" id="XP_017771647.1"/>
    </source>
</evidence>
<keyword evidence="12 13" id="KW-0807">Transducer</keyword>
<evidence type="ECO:0000256" key="1">
    <source>
        <dbReference type="ARBA" id="ARBA00004651"/>
    </source>
</evidence>
<keyword evidence="3" id="KW-1003">Cell membrane</keyword>
<sequence>METFLVHFIFIFLCSVLQQCESRWIERGTFRSFTTLRKLHIDNNFIKILPDDVFAVNNSLEILTLRYNEISELHPQVFQQLGKLLELDLSNNELSSIDAATLQTLSRLTYLNLRGNKISLLGENNIPQFPFLSTLNLENNLLEYIVPGTFALTPQLQNLYLSRNKLRYLTNGTFDGLSRLLALTLVGNQIGGMDSNVFIGTGNLTSLDFRGNRFNKFDKKVLRSLQNLKHIYFDSFEMCIFAPHVRVCEPKSDGISSQEHLLDNLVLRTSVWIMASVGCVGNVMVLLGRFIGGPTNNVVHSLYIKNLALSDLLMGIYLFAIASVDYRYRGEYLQHQWRWRHSTLCNICGFLNTLSCESSVLILSLVTWDRFVSVTQPLARKQPSPRAASFTLIFLWTLAAIVATIPLTSVGEEYFGNDFYGSNGVCLPLYIHNPFAKGWLYSILLFICVNALALLFICYAYSRMIREIHKSTKACRSTQQSQDRDKVAQRFGIIVLTDCLCWVPVIIIKVAALSGMQPSETYHRFVYATLAIYVMPINSALNPILYTLTTTLFKKQIKRFFDSCLRSRRPCHSDGLHNSGCDSGYSHSLSLFPKRESARKILTYRVSLIQGTQTSLTTTKNSSCKRPTAV</sequence>
<organism evidence="17 18">
    <name type="scientific">Nicrophorus vespilloides</name>
    <name type="common">Boreal carrion beetle</name>
    <dbReference type="NCBI Taxonomy" id="110193"/>
    <lineage>
        <taxon>Eukaryota</taxon>
        <taxon>Metazoa</taxon>
        <taxon>Ecdysozoa</taxon>
        <taxon>Arthropoda</taxon>
        <taxon>Hexapoda</taxon>
        <taxon>Insecta</taxon>
        <taxon>Pterygota</taxon>
        <taxon>Neoptera</taxon>
        <taxon>Endopterygota</taxon>
        <taxon>Coleoptera</taxon>
        <taxon>Polyphaga</taxon>
        <taxon>Staphyliniformia</taxon>
        <taxon>Silphidae</taxon>
        <taxon>Nicrophorinae</taxon>
        <taxon>Nicrophorus</taxon>
    </lineage>
</organism>
<dbReference type="Proteomes" id="UP000695000">
    <property type="component" value="Unplaced"/>
</dbReference>
<evidence type="ECO:0000313" key="17">
    <source>
        <dbReference type="Proteomes" id="UP000695000"/>
    </source>
</evidence>
<evidence type="ECO:0000256" key="8">
    <source>
        <dbReference type="ARBA" id="ARBA00023040"/>
    </source>
</evidence>
<evidence type="ECO:0000259" key="16">
    <source>
        <dbReference type="PROSITE" id="PS50262"/>
    </source>
</evidence>
<keyword evidence="7 14" id="KW-1133">Transmembrane helix</keyword>
<dbReference type="PROSITE" id="PS00237">
    <property type="entry name" value="G_PROTEIN_RECEP_F1_1"/>
    <property type="match status" value="1"/>
</dbReference>
<evidence type="ECO:0000256" key="11">
    <source>
        <dbReference type="ARBA" id="ARBA00023180"/>
    </source>
</evidence>
<keyword evidence="15" id="KW-0732">Signal</keyword>
<evidence type="ECO:0000256" key="15">
    <source>
        <dbReference type="SAM" id="SignalP"/>
    </source>
</evidence>
<evidence type="ECO:0000256" key="12">
    <source>
        <dbReference type="ARBA" id="ARBA00023224"/>
    </source>
</evidence>
<keyword evidence="8 13" id="KW-0297">G-protein coupled receptor</keyword>
<feature type="transmembrane region" description="Helical" evidence="14">
    <location>
        <begin position="525"/>
        <end position="549"/>
    </location>
</feature>
<evidence type="ECO:0000256" key="14">
    <source>
        <dbReference type="SAM" id="Phobius"/>
    </source>
</evidence>
<dbReference type="PANTHER" id="PTHR24372:SF80">
    <property type="entry name" value="FI21465P1-RELATED"/>
    <property type="match status" value="1"/>
</dbReference>
<dbReference type="PROSITE" id="PS50262">
    <property type="entry name" value="G_PROTEIN_RECEP_F1_2"/>
    <property type="match status" value="1"/>
</dbReference>
<evidence type="ECO:0000256" key="7">
    <source>
        <dbReference type="ARBA" id="ARBA00022989"/>
    </source>
</evidence>
<comment type="subcellular location">
    <subcellularLocation>
        <location evidence="1">Cell membrane</location>
        <topology evidence="1">Multi-pass membrane protein</topology>
    </subcellularLocation>
</comment>
<evidence type="ECO:0000256" key="13">
    <source>
        <dbReference type="RuleBase" id="RU000688"/>
    </source>
</evidence>
<feature type="transmembrane region" description="Helical" evidence="14">
    <location>
        <begin position="439"/>
        <end position="461"/>
    </location>
</feature>
<dbReference type="Pfam" id="PF13855">
    <property type="entry name" value="LRR_8"/>
    <property type="match status" value="2"/>
</dbReference>
<dbReference type="SMART" id="SM00369">
    <property type="entry name" value="LRR_TYP"/>
    <property type="match status" value="7"/>
</dbReference>
<dbReference type="GeneID" id="108559029"/>
<gene>
    <name evidence="18" type="primary">LOC108559029</name>
</gene>
<dbReference type="PANTHER" id="PTHR24372">
    <property type="entry name" value="GLYCOPROTEIN HORMONE RECEPTOR"/>
    <property type="match status" value="1"/>
</dbReference>
<dbReference type="InterPro" id="IPR017452">
    <property type="entry name" value="GPCR_Rhodpsn_7TM"/>
</dbReference>
<evidence type="ECO:0000256" key="5">
    <source>
        <dbReference type="ARBA" id="ARBA00022692"/>
    </source>
</evidence>
<evidence type="ECO:0000256" key="6">
    <source>
        <dbReference type="ARBA" id="ARBA00022737"/>
    </source>
</evidence>
<reference evidence="18" key="1">
    <citation type="submission" date="2025-08" db="UniProtKB">
        <authorList>
            <consortium name="RefSeq"/>
        </authorList>
    </citation>
    <scope>IDENTIFICATION</scope>
    <source>
        <tissue evidence="18">Whole Larva</tissue>
    </source>
</reference>
<evidence type="ECO:0000256" key="9">
    <source>
        <dbReference type="ARBA" id="ARBA00023136"/>
    </source>
</evidence>
<protein>
    <submittedName>
        <fullName evidence="18">Relaxin receptor 2-like isoform X1</fullName>
    </submittedName>
</protein>
<dbReference type="Gene3D" id="3.80.10.10">
    <property type="entry name" value="Ribonuclease Inhibitor"/>
    <property type="match status" value="2"/>
</dbReference>
<keyword evidence="4" id="KW-0433">Leucine-rich repeat</keyword>
<dbReference type="RefSeq" id="XP_017771647.1">
    <property type="nucleotide sequence ID" value="XM_017916158.1"/>
</dbReference>
<evidence type="ECO:0000256" key="2">
    <source>
        <dbReference type="ARBA" id="ARBA00010663"/>
    </source>
</evidence>
<feature type="domain" description="G-protein coupled receptors family 1 profile" evidence="16">
    <location>
        <begin position="281"/>
        <end position="546"/>
    </location>
</feature>
<dbReference type="InterPro" id="IPR003591">
    <property type="entry name" value="Leu-rich_rpt_typical-subtyp"/>
</dbReference>
<name>A0ABM1MAP7_NICVS</name>
<evidence type="ECO:0000256" key="10">
    <source>
        <dbReference type="ARBA" id="ARBA00023170"/>
    </source>
</evidence>
<dbReference type="SUPFAM" id="SSF52058">
    <property type="entry name" value="L domain-like"/>
    <property type="match status" value="1"/>
</dbReference>
<comment type="similarity">
    <text evidence="2 13">Belongs to the G-protein coupled receptor 1 family.</text>
</comment>
<dbReference type="PRINTS" id="PR00237">
    <property type="entry name" value="GPCRRHODOPSN"/>
</dbReference>
<accession>A0ABM1MAP7</accession>
<feature type="chain" id="PRO_5045862281" evidence="15">
    <location>
        <begin position="23"/>
        <end position="630"/>
    </location>
</feature>
<keyword evidence="17" id="KW-1185">Reference proteome</keyword>
<dbReference type="Gene3D" id="1.20.1070.10">
    <property type="entry name" value="Rhodopsin 7-helix transmembrane proteins"/>
    <property type="match status" value="1"/>
</dbReference>
<keyword evidence="5 13" id="KW-0812">Transmembrane</keyword>
<keyword evidence="6" id="KW-0677">Repeat</keyword>
<keyword evidence="10 13" id="KW-0675">Receptor</keyword>
<dbReference type="PROSITE" id="PS51450">
    <property type="entry name" value="LRR"/>
    <property type="match status" value="1"/>
</dbReference>
<feature type="transmembrane region" description="Helical" evidence="14">
    <location>
        <begin position="271"/>
        <end position="291"/>
    </location>
</feature>
<dbReference type="InterPro" id="IPR000276">
    <property type="entry name" value="GPCR_Rhodpsn"/>
</dbReference>
<feature type="transmembrane region" description="Helical" evidence="14">
    <location>
        <begin position="491"/>
        <end position="513"/>
    </location>
</feature>
<dbReference type="InterPro" id="IPR032675">
    <property type="entry name" value="LRR_dom_sf"/>
</dbReference>
<feature type="transmembrane region" description="Helical" evidence="14">
    <location>
        <begin position="344"/>
        <end position="366"/>
    </location>
</feature>
<keyword evidence="9 14" id="KW-0472">Membrane</keyword>
<proteinExistence type="inferred from homology"/>
<feature type="transmembrane region" description="Helical" evidence="14">
    <location>
        <begin position="387"/>
        <end position="407"/>
    </location>
</feature>